<feature type="domain" description="G-protein coupled receptors family 1 profile" evidence="6">
    <location>
        <begin position="58"/>
        <end position="295"/>
    </location>
</feature>
<evidence type="ECO:0000256" key="3">
    <source>
        <dbReference type="ARBA" id="ARBA00022989"/>
    </source>
</evidence>
<dbReference type="CDD" id="cd00637">
    <property type="entry name" value="7tm_classA_rhodopsin-like"/>
    <property type="match status" value="1"/>
</dbReference>
<dbReference type="GeneID" id="105907141"/>
<dbReference type="Pfam" id="PF00001">
    <property type="entry name" value="7tm_1"/>
    <property type="match status" value="1"/>
</dbReference>
<name>A0A6P3W6G8_CLUHA</name>
<evidence type="ECO:0000256" key="5">
    <source>
        <dbReference type="SAM" id="Phobius"/>
    </source>
</evidence>
<feature type="transmembrane region" description="Helical" evidence="5">
    <location>
        <begin position="114"/>
        <end position="136"/>
    </location>
</feature>
<dbReference type="KEGG" id="char:105907141"/>
<gene>
    <name evidence="8" type="primary">zgc:194312</name>
</gene>
<evidence type="ECO:0000256" key="1">
    <source>
        <dbReference type="ARBA" id="ARBA00004370"/>
    </source>
</evidence>
<dbReference type="GO" id="GO:0005549">
    <property type="term" value="F:odorant binding"/>
    <property type="evidence" value="ECO:0007669"/>
    <property type="project" value="TreeGrafter"/>
</dbReference>
<feature type="transmembrane region" description="Helical" evidence="5">
    <location>
        <begin position="275"/>
        <end position="297"/>
    </location>
</feature>
<keyword evidence="2 5" id="KW-0812">Transmembrane</keyword>
<dbReference type="PANTHER" id="PTHR26451:SF882">
    <property type="entry name" value="OLFACTORY RECEPTOR 11A1-LIKE ISOFORM X1"/>
    <property type="match status" value="1"/>
</dbReference>
<dbReference type="PANTHER" id="PTHR26451">
    <property type="entry name" value="G_PROTEIN_RECEP_F1_2 DOMAIN-CONTAINING PROTEIN"/>
    <property type="match status" value="1"/>
</dbReference>
<sequence>MEANMPNLNDRYVNYDQSNETMKVLNETLKLLNNTQVNDHIYVRVCASAVAFLILAFFNIIINCTILRQERLRKHARFVLVFHLLLSALIYFAVCWGFYLQIYLQLRPKASTCAALITILTTSASNILITLTVMAVDRYWAICFPMRYSNLCARQWTWLLGLLTWGLASIIPLSLFPWTDKTDSNGLCGRGQLKKGELHKILLISICSLIILCSYARILFEGRRLGVLNWRNKIGCRTIAWHGVQLAVYILPNFINFLLHILRKYDHIHQDAKDLFAVVNFAFFSIAQCIAPIVYGLRKEEILEQLNQDSWCSPCFLKNVVEWTVRLTQPRHHSHSRERRLTSQTLLSLEPPRSPA</sequence>
<proteinExistence type="predicted"/>
<dbReference type="GO" id="GO:0004930">
    <property type="term" value="F:G protein-coupled receptor activity"/>
    <property type="evidence" value="ECO:0007669"/>
    <property type="project" value="InterPro"/>
</dbReference>
<dbReference type="FunFam" id="1.20.1070.10:FF:000096">
    <property type="entry name" value="Odorant receptor 131-2"/>
    <property type="match status" value="1"/>
</dbReference>
<evidence type="ECO:0000259" key="6">
    <source>
        <dbReference type="PROSITE" id="PS50262"/>
    </source>
</evidence>
<dbReference type="SUPFAM" id="SSF81321">
    <property type="entry name" value="Family A G protein-coupled receptor-like"/>
    <property type="match status" value="1"/>
</dbReference>
<dbReference type="GO" id="GO:0016020">
    <property type="term" value="C:membrane"/>
    <property type="evidence" value="ECO:0007669"/>
    <property type="project" value="UniProtKB-SubCell"/>
</dbReference>
<keyword evidence="7" id="KW-1185">Reference proteome</keyword>
<organism evidence="7 8">
    <name type="scientific">Clupea harengus</name>
    <name type="common">Atlantic herring</name>
    <dbReference type="NCBI Taxonomy" id="7950"/>
    <lineage>
        <taxon>Eukaryota</taxon>
        <taxon>Metazoa</taxon>
        <taxon>Chordata</taxon>
        <taxon>Craniata</taxon>
        <taxon>Vertebrata</taxon>
        <taxon>Euteleostomi</taxon>
        <taxon>Actinopterygii</taxon>
        <taxon>Neopterygii</taxon>
        <taxon>Teleostei</taxon>
        <taxon>Clupei</taxon>
        <taxon>Clupeiformes</taxon>
        <taxon>Clupeoidei</taxon>
        <taxon>Clupeidae</taxon>
        <taxon>Clupea</taxon>
    </lineage>
</organism>
<dbReference type="InterPro" id="IPR052921">
    <property type="entry name" value="GPCR1_Superfamily_Member"/>
</dbReference>
<dbReference type="OrthoDB" id="9845816at2759"/>
<keyword evidence="4 5" id="KW-0472">Membrane</keyword>
<evidence type="ECO:0000313" key="8">
    <source>
        <dbReference type="RefSeq" id="XP_012690870.1"/>
    </source>
</evidence>
<keyword evidence="8" id="KW-0675">Receptor</keyword>
<protein>
    <submittedName>
        <fullName evidence="8">Odorant receptor 131-2</fullName>
    </submittedName>
</protein>
<feature type="transmembrane region" description="Helical" evidence="5">
    <location>
        <begin position="198"/>
        <end position="218"/>
    </location>
</feature>
<feature type="transmembrane region" description="Helical" evidence="5">
    <location>
        <begin position="239"/>
        <end position="263"/>
    </location>
</feature>
<evidence type="ECO:0000256" key="4">
    <source>
        <dbReference type="ARBA" id="ARBA00023136"/>
    </source>
</evidence>
<dbReference type="RefSeq" id="XP_012690870.1">
    <property type="nucleotide sequence ID" value="XM_012835416.2"/>
</dbReference>
<dbReference type="InterPro" id="IPR017452">
    <property type="entry name" value="GPCR_Rhodpsn_7TM"/>
</dbReference>
<dbReference type="PROSITE" id="PS50262">
    <property type="entry name" value="G_PROTEIN_RECEP_F1_2"/>
    <property type="match status" value="1"/>
</dbReference>
<comment type="subcellular location">
    <subcellularLocation>
        <location evidence="1">Membrane</location>
    </subcellularLocation>
</comment>
<dbReference type="Gene3D" id="1.20.1070.10">
    <property type="entry name" value="Rhodopsin 7-helix transmembrane proteins"/>
    <property type="match status" value="1"/>
</dbReference>
<feature type="transmembrane region" description="Helical" evidence="5">
    <location>
        <begin position="156"/>
        <end position="178"/>
    </location>
</feature>
<dbReference type="AlphaFoldDB" id="A0A6P3W6G8"/>
<accession>A0A6P3W6G8</accession>
<dbReference type="Proteomes" id="UP000515152">
    <property type="component" value="Chromosome 18"/>
</dbReference>
<reference evidence="8" key="1">
    <citation type="submission" date="2025-08" db="UniProtKB">
        <authorList>
            <consortium name="RefSeq"/>
        </authorList>
    </citation>
    <scope>IDENTIFICATION</scope>
</reference>
<dbReference type="InterPro" id="IPR000276">
    <property type="entry name" value="GPCR_Rhodpsn"/>
</dbReference>
<feature type="transmembrane region" description="Helical" evidence="5">
    <location>
        <begin position="41"/>
        <end position="66"/>
    </location>
</feature>
<keyword evidence="3 5" id="KW-1133">Transmembrane helix</keyword>
<feature type="transmembrane region" description="Helical" evidence="5">
    <location>
        <begin position="78"/>
        <end position="102"/>
    </location>
</feature>
<dbReference type="GO" id="GO:0004984">
    <property type="term" value="F:olfactory receptor activity"/>
    <property type="evidence" value="ECO:0007669"/>
    <property type="project" value="TreeGrafter"/>
</dbReference>
<evidence type="ECO:0000313" key="7">
    <source>
        <dbReference type="Proteomes" id="UP000515152"/>
    </source>
</evidence>
<evidence type="ECO:0000256" key="2">
    <source>
        <dbReference type="ARBA" id="ARBA00022692"/>
    </source>
</evidence>